<reference evidence="2" key="1">
    <citation type="submission" date="2021-02" db="EMBL/GenBank/DDBJ databases">
        <title>Genomic Encyclopedia of Type Strains, Phase IV (KMG-V): Genome sequencing to study the core and pangenomes of soil and plant-associated prokaryotes.</title>
        <authorList>
            <person name="Whitman W."/>
        </authorList>
    </citation>
    <scope>NUCLEOTIDE SEQUENCE</scope>
    <source>
        <strain evidence="2">USDA 406</strain>
    </source>
</reference>
<evidence type="ECO:0000256" key="1">
    <source>
        <dbReference type="SAM" id="MobiDB-lite"/>
    </source>
</evidence>
<dbReference type="EMBL" id="JAFICZ010000001">
    <property type="protein sequence ID" value="MBP1297469.1"/>
    <property type="molecule type" value="Genomic_DNA"/>
</dbReference>
<dbReference type="Proteomes" id="UP000673383">
    <property type="component" value="Unassembled WGS sequence"/>
</dbReference>
<feature type="compositionally biased region" description="Polar residues" evidence="1">
    <location>
        <begin position="716"/>
        <end position="728"/>
    </location>
</feature>
<accession>A0A8I1Y9M8</accession>
<comment type="caution">
    <text evidence="2">The sequence shown here is derived from an EMBL/GenBank/DDBJ whole genome shotgun (WGS) entry which is preliminary data.</text>
</comment>
<gene>
    <name evidence="2" type="ORF">JOH49_007222</name>
</gene>
<evidence type="ECO:0000313" key="3">
    <source>
        <dbReference type="Proteomes" id="UP000673383"/>
    </source>
</evidence>
<proteinExistence type="predicted"/>
<evidence type="ECO:0000313" key="2">
    <source>
        <dbReference type="EMBL" id="MBP1297469.1"/>
    </source>
</evidence>
<dbReference type="AlphaFoldDB" id="A0A8I1Y9M8"/>
<sequence length="747" mass="81916">MTDRPETRKTHITRILGTNRAGDRLDDVWADIERIDVIKSRENGQGVQRKLHWCDDPDADDYARDGNPARITEIIKLCDVENETDPNDPEVWIPIRVIKGMKSAGGSGQGDHFMDRFLDAANGDSSETSRVFEVRRFVHHDTNIDVAAQAAFNANPQRTEYVVRSEDYVRNVDDPEARDASQYLEHEVVTYVKGRGNSLDTSGVNRQSKLLNDYLFDLSENATQKVVGSNGTNPPYRLDPFQNIRNVNFGGSAVEFPDESYIELPQTVPPSKKVFMSIWFRVPAASLAAAKAEYNAWHDAWVEDPSTEREPLTGIVPIAVFGTPRTAKKVDFVIREVGTLPAVQSYIWDTGICGWSELGDPTPAQSDEESHWVFNDETLDIDPSYIGIDCSGNAPKLSINLVMPSTNLATFEGSWPVISSFESSTDLLGQYGSVTATSECVPPIGNHLPGDGSICDLEHHYGVLPFNDITNTITYESNADVVMGYRPETFRTVPNIVGDLSFAEHFLDRDLAGGQEVTSGVWHHLLLSFDLTNSCRAHGVLGDGSPIDLNTEGSRTSSACRLWIALDDVNLTQKALSCYWPSGYSDPNAILPVNGYFVAGDLITDIAPTAMDDCFGNNITVVNDQQQPDFTYSPAAFAPGQVSFPGSAPFVSMNKRIEMGEAQLFTDVTANTALKNVRRAFITDNGTPAGLKAARDLFNKAPEVLVHGSSNWKKARNTGSLADPSNNPGGVVVGQIKTFKPNPKLGK</sequence>
<dbReference type="RefSeq" id="WP_209945233.1">
    <property type="nucleotide sequence ID" value="NZ_JAFICZ010000001.1"/>
</dbReference>
<protein>
    <submittedName>
        <fullName evidence="2">Uncharacterized protein</fullName>
    </submittedName>
</protein>
<feature type="region of interest" description="Disordered" evidence="1">
    <location>
        <begin position="716"/>
        <end position="736"/>
    </location>
</feature>
<name>A0A8I1Y9M8_BRAEL</name>
<organism evidence="2 3">
    <name type="scientific">Bradyrhizobium elkanii</name>
    <dbReference type="NCBI Taxonomy" id="29448"/>
    <lineage>
        <taxon>Bacteria</taxon>
        <taxon>Pseudomonadati</taxon>
        <taxon>Pseudomonadota</taxon>
        <taxon>Alphaproteobacteria</taxon>
        <taxon>Hyphomicrobiales</taxon>
        <taxon>Nitrobacteraceae</taxon>
        <taxon>Bradyrhizobium</taxon>
    </lineage>
</organism>